<reference evidence="6 7" key="1">
    <citation type="submission" date="2014-07" db="EMBL/GenBank/DDBJ databases">
        <title>Unique and conserved regions in Vibrio harveyi and related species in comparison with the shrimp pathogen Vibrio harveyi CAIM 1792.</title>
        <authorList>
            <person name="Espinoza-Valles I."/>
            <person name="Vora G."/>
            <person name="Leekitcharoenphon P."/>
            <person name="Ussery D."/>
            <person name="Hoj L."/>
            <person name="Gomez-Gil B."/>
        </authorList>
    </citation>
    <scope>NUCLEOTIDE SEQUENCE [LARGE SCALE GENOMIC DNA]</scope>
    <source>
        <strain evidence="7">CAIM 1854 / LMG 25443</strain>
    </source>
</reference>
<dbReference type="GO" id="GO:0005576">
    <property type="term" value="C:extracellular region"/>
    <property type="evidence" value="ECO:0007669"/>
    <property type="project" value="UniProtKB-SubCell"/>
</dbReference>
<dbReference type="InterPro" id="IPR037026">
    <property type="entry name" value="Vgr_OB-fold_dom_sf"/>
</dbReference>
<dbReference type="Proteomes" id="UP000031586">
    <property type="component" value="Unassembled WGS sequence"/>
</dbReference>
<dbReference type="Gene3D" id="2.30.110.50">
    <property type="match status" value="1"/>
</dbReference>
<evidence type="ECO:0000256" key="1">
    <source>
        <dbReference type="ARBA" id="ARBA00004613"/>
    </source>
</evidence>
<dbReference type="AlphaFoldDB" id="A0A0C1ZC85"/>
<sequence>MVNDVEFKFEVPGCGHEFRVESFQVNEELSKPFHISLSLLSLDPDISFDALIRKAGTLTLYGQGVGAARVFNGVVNEVRYLGTGRRFSRYQLVLVPQAWFLSQRQDCRIFQQKSAQDIITEVLDDGAVTDYRFEVSGTYPPKEYVLQYRESDLHFVQRMMAEHGMWYYFDHTDSNHTMVIVDSNDAITPLVSSPINASYIGPIVFHADGGGVADREHISDLELVNRVRTGQVTYTDYNYEQPKIPQEMTHAGDLDQDLKQFDYPGRYVDPAMGQVRTTEWMSEHIVDNQQVEASSDVMRLASGYSFNIGEHPRSEINRDYIMLSVMHTGQDPQVHEDETSGMPTTYYNQFSCIPRDVVFKAPKMAAPLVDGPQTAVVVGPAGEEIYTDKLGRIKVQFHWDRYGDNDEHASCWIRVSQSMAAPTWGAVYLPRIGHEVVVTFLEGDPDRPLVTGAVYNGLHFPPYSLPENKTRTTFRTQTHKGTGYNELSFEDEANQEEVYIHAQKDMSTKVLNNRYRDIGQDEFLKVARHQTNEVHGDHKETIDGHKTTQVNSTFTETVEQDVTVTYNANETQYVKNNSDLEIGDNRTTKIGKNDDLDVGENSNLTVGASKSSDIGADDNQTVGGNLTVSVKGNTSYKADGATQIISGDKIVLKTGGSSLVMNSDGSIKLSGSSITIEGSDKVVVKGGNVAIN</sequence>
<dbReference type="PANTHER" id="PTHR32305:SF15">
    <property type="entry name" value="PROTEIN RHSA-RELATED"/>
    <property type="match status" value="1"/>
</dbReference>
<dbReference type="SUPFAM" id="SSF69255">
    <property type="entry name" value="gp5 N-terminal domain-like"/>
    <property type="match status" value="1"/>
</dbReference>
<evidence type="ECO:0000259" key="4">
    <source>
        <dbReference type="Pfam" id="PF04717"/>
    </source>
</evidence>
<dbReference type="Pfam" id="PF05954">
    <property type="entry name" value="Phage_GPD"/>
    <property type="match status" value="1"/>
</dbReference>
<dbReference type="Gene3D" id="4.10.220.110">
    <property type="match status" value="1"/>
</dbReference>
<dbReference type="PANTHER" id="PTHR32305">
    <property type="match status" value="1"/>
</dbReference>
<dbReference type="PATRIC" id="fig|1229493.5.peg.4452"/>
<comment type="subcellular location">
    <subcellularLocation>
        <location evidence="1">Secreted</location>
    </subcellularLocation>
</comment>
<organism evidence="6 7">
    <name type="scientific">Vibrio owensii CAIM 1854 = LMG 25443</name>
    <dbReference type="NCBI Taxonomy" id="1229493"/>
    <lineage>
        <taxon>Bacteria</taxon>
        <taxon>Pseudomonadati</taxon>
        <taxon>Pseudomonadota</taxon>
        <taxon>Gammaproteobacteria</taxon>
        <taxon>Vibrionales</taxon>
        <taxon>Vibrionaceae</taxon>
        <taxon>Vibrio</taxon>
    </lineage>
</organism>
<name>A0A0C1ZC85_9VIBR</name>
<evidence type="ECO:0000313" key="7">
    <source>
        <dbReference type="Proteomes" id="UP000031586"/>
    </source>
</evidence>
<dbReference type="Gene3D" id="3.55.50.10">
    <property type="entry name" value="Baseplate protein-like domains"/>
    <property type="match status" value="1"/>
</dbReference>
<dbReference type="NCBIfam" id="TIGR01646">
    <property type="entry name" value="vgr_GE"/>
    <property type="match status" value="1"/>
</dbReference>
<dbReference type="InterPro" id="IPR006531">
    <property type="entry name" value="Gp5/Vgr_OB"/>
</dbReference>
<evidence type="ECO:0000259" key="5">
    <source>
        <dbReference type="Pfam" id="PF22178"/>
    </source>
</evidence>
<dbReference type="EMBL" id="JPRD01000050">
    <property type="protein sequence ID" value="KIF50526.1"/>
    <property type="molecule type" value="Genomic_DNA"/>
</dbReference>
<comment type="similarity">
    <text evidence="2">Belongs to the VgrG protein family.</text>
</comment>
<dbReference type="Gene3D" id="2.40.50.230">
    <property type="entry name" value="Gp5 N-terminal domain"/>
    <property type="match status" value="1"/>
</dbReference>
<dbReference type="RefSeq" id="WP_020195806.1">
    <property type="nucleotide sequence ID" value="NZ_BAOH01000031.1"/>
</dbReference>
<comment type="caution">
    <text evidence="6">The sequence shown here is derived from an EMBL/GenBank/DDBJ whole genome shotgun (WGS) entry which is preliminary data.</text>
</comment>
<dbReference type="SUPFAM" id="SSF69349">
    <property type="entry name" value="Phage fibre proteins"/>
    <property type="match status" value="1"/>
</dbReference>
<accession>A0A0C1ZC85</accession>
<dbReference type="InterPro" id="IPR050708">
    <property type="entry name" value="T6SS_VgrG/RHS"/>
</dbReference>
<evidence type="ECO:0000313" key="6">
    <source>
        <dbReference type="EMBL" id="KIF50526.1"/>
    </source>
</evidence>
<dbReference type="InterPro" id="IPR054030">
    <property type="entry name" value="Gp5_Vgr_C"/>
</dbReference>
<proteinExistence type="inferred from homology"/>
<keyword evidence="3" id="KW-0964">Secreted</keyword>
<feature type="domain" description="Gp5/Type VI secretion system Vgr C-terminal trimerisation" evidence="5">
    <location>
        <begin position="473"/>
        <end position="574"/>
    </location>
</feature>
<dbReference type="InterPro" id="IPR017847">
    <property type="entry name" value="T6SS_RhsGE_Vgr_subset"/>
</dbReference>
<feature type="domain" description="Gp5/Type VI secretion system Vgr protein OB-fold" evidence="4">
    <location>
        <begin position="387"/>
        <end position="455"/>
    </location>
</feature>
<evidence type="ECO:0000256" key="2">
    <source>
        <dbReference type="ARBA" id="ARBA00005558"/>
    </source>
</evidence>
<evidence type="ECO:0000256" key="3">
    <source>
        <dbReference type="ARBA" id="ARBA00022525"/>
    </source>
</evidence>
<dbReference type="Pfam" id="PF04717">
    <property type="entry name" value="Phage_base_V"/>
    <property type="match status" value="1"/>
</dbReference>
<dbReference type="NCBIfam" id="TIGR03361">
    <property type="entry name" value="VI_Rhs_Vgr"/>
    <property type="match status" value="1"/>
</dbReference>
<dbReference type="InterPro" id="IPR006533">
    <property type="entry name" value="T6SS_Vgr_RhsGE"/>
</dbReference>
<protein>
    <submittedName>
        <fullName evidence="6">Type VI secretion protein VgrG</fullName>
    </submittedName>
</protein>
<dbReference type="SUPFAM" id="SSF69279">
    <property type="entry name" value="Phage tail proteins"/>
    <property type="match status" value="2"/>
</dbReference>
<gene>
    <name evidence="6" type="ORF">H735_24420</name>
</gene>
<dbReference type="Pfam" id="PF22178">
    <property type="entry name" value="Gp5_trimer_C"/>
    <property type="match status" value="1"/>
</dbReference>